<evidence type="ECO:0000313" key="2">
    <source>
        <dbReference type="EMBL" id="EMD60746.1"/>
    </source>
</evidence>
<dbReference type="OrthoDB" id="10417209at2759"/>
<proteinExistence type="predicted"/>
<feature type="transmembrane region" description="Helical" evidence="1">
    <location>
        <begin position="58"/>
        <end position="84"/>
    </location>
</feature>
<keyword evidence="1" id="KW-0472">Membrane</keyword>
<protein>
    <submittedName>
        <fullName evidence="2">Uncharacterized protein</fullName>
    </submittedName>
</protein>
<dbReference type="HOGENOM" id="CLU_2432805_0_0_1"/>
<dbReference type="RefSeq" id="XP_007703045.1">
    <property type="nucleotide sequence ID" value="XM_007704855.1"/>
</dbReference>
<sequence length="92" mass="10000">MATFRLSPPRSAYSCAICNCRVRVWPHVYCAGLLCEWAYCCSPNLAIYAAAVSVDAKALVLLMFSVVSTTCFVGALVYVGLWAVSPRRSDEG</sequence>
<keyword evidence="1" id="KW-1133">Transmembrane helix</keyword>
<evidence type="ECO:0000256" key="1">
    <source>
        <dbReference type="SAM" id="Phobius"/>
    </source>
</evidence>
<dbReference type="AlphaFoldDB" id="M2SUK5"/>
<dbReference type="KEGG" id="bsc:COCSADRAFT_39475"/>
<evidence type="ECO:0000313" key="3">
    <source>
        <dbReference type="Proteomes" id="UP000016934"/>
    </source>
</evidence>
<dbReference type="GeneID" id="19139505"/>
<name>M2SUK5_COCSN</name>
<organism evidence="2 3">
    <name type="scientific">Cochliobolus sativus (strain ND90Pr / ATCC 201652)</name>
    <name type="common">Common root rot and spot blotch fungus</name>
    <name type="synonym">Bipolaris sorokiniana</name>
    <dbReference type="NCBI Taxonomy" id="665912"/>
    <lineage>
        <taxon>Eukaryota</taxon>
        <taxon>Fungi</taxon>
        <taxon>Dikarya</taxon>
        <taxon>Ascomycota</taxon>
        <taxon>Pezizomycotina</taxon>
        <taxon>Dothideomycetes</taxon>
        <taxon>Pleosporomycetidae</taxon>
        <taxon>Pleosporales</taxon>
        <taxon>Pleosporineae</taxon>
        <taxon>Pleosporaceae</taxon>
        <taxon>Bipolaris</taxon>
    </lineage>
</organism>
<feature type="non-terminal residue" evidence="2">
    <location>
        <position position="92"/>
    </location>
</feature>
<dbReference type="EMBL" id="KB445649">
    <property type="protein sequence ID" value="EMD60746.1"/>
    <property type="molecule type" value="Genomic_DNA"/>
</dbReference>
<gene>
    <name evidence="2" type="ORF">COCSADRAFT_39475</name>
</gene>
<keyword evidence="1" id="KW-0812">Transmembrane</keyword>
<reference evidence="3" key="2">
    <citation type="journal article" date="2013" name="PLoS Genet.">
        <title>Comparative genome structure, secondary metabolite, and effector coding capacity across Cochliobolus pathogens.</title>
        <authorList>
            <person name="Condon B.J."/>
            <person name="Leng Y."/>
            <person name="Wu D."/>
            <person name="Bushley K.E."/>
            <person name="Ohm R.A."/>
            <person name="Otillar R."/>
            <person name="Martin J."/>
            <person name="Schackwitz W."/>
            <person name="Grimwood J."/>
            <person name="MohdZainudin N."/>
            <person name="Xue C."/>
            <person name="Wang R."/>
            <person name="Manning V.A."/>
            <person name="Dhillon B."/>
            <person name="Tu Z.J."/>
            <person name="Steffenson B.J."/>
            <person name="Salamov A."/>
            <person name="Sun H."/>
            <person name="Lowry S."/>
            <person name="LaButti K."/>
            <person name="Han J."/>
            <person name="Copeland A."/>
            <person name="Lindquist E."/>
            <person name="Barry K."/>
            <person name="Schmutz J."/>
            <person name="Baker S.E."/>
            <person name="Ciuffetti L.M."/>
            <person name="Grigoriev I.V."/>
            <person name="Zhong S."/>
            <person name="Turgeon B.G."/>
        </authorList>
    </citation>
    <scope>NUCLEOTIDE SEQUENCE [LARGE SCALE GENOMIC DNA]</scope>
    <source>
        <strain evidence="3">ND90Pr / ATCC 201652</strain>
    </source>
</reference>
<dbReference type="Proteomes" id="UP000016934">
    <property type="component" value="Unassembled WGS sequence"/>
</dbReference>
<keyword evidence="3" id="KW-1185">Reference proteome</keyword>
<accession>M2SUK5</accession>
<reference evidence="2 3" key="1">
    <citation type="journal article" date="2012" name="PLoS Pathog.">
        <title>Diverse lifestyles and strategies of plant pathogenesis encoded in the genomes of eighteen Dothideomycetes fungi.</title>
        <authorList>
            <person name="Ohm R.A."/>
            <person name="Feau N."/>
            <person name="Henrissat B."/>
            <person name="Schoch C.L."/>
            <person name="Horwitz B.A."/>
            <person name="Barry K.W."/>
            <person name="Condon B.J."/>
            <person name="Copeland A.C."/>
            <person name="Dhillon B."/>
            <person name="Glaser F."/>
            <person name="Hesse C.N."/>
            <person name="Kosti I."/>
            <person name="LaButti K."/>
            <person name="Lindquist E.A."/>
            <person name="Lucas S."/>
            <person name="Salamov A.A."/>
            <person name="Bradshaw R.E."/>
            <person name="Ciuffetti L."/>
            <person name="Hamelin R.C."/>
            <person name="Kema G.H.J."/>
            <person name="Lawrence C."/>
            <person name="Scott J.A."/>
            <person name="Spatafora J.W."/>
            <person name="Turgeon B.G."/>
            <person name="de Wit P.J.G.M."/>
            <person name="Zhong S."/>
            <person name="Goodwin S.B."/>
            <person name="Grigoriev I.V."/>
        </authorList>
    </citation>
    <scope>NUCLEOTIDE SEQUENCE [LARGE SCALE GENOMIC DNA]</scope>
    <source>
        <strain evidence="3">ND90Pr / ATCC 201652</strain>
    </source>
</reference>